<proteinExistence type="predicted"/>
<keyword evidence="2" id="KW-1185">Reference proteome</keyword>
<protein>
    <submittedName>
        <fullName evidence="1">Uncharacterized protein</fullName>
    </submittedName>
</protein>
<dbReference type="Proteomes" id="UP000594261">
    <property type="component" value="Chromosome 11"/>
</dbReference>
<reference evidence="1 2" key="1">
    <citation type="journal article" date="2016" name="G3 (Bethesda)">
        <title>First Draft Assembly and Annotation of the Genome of a California Endemic Oak Quercus lobata Nee (Fagaceae).</title>
        <authorList>
            <person name="Sork V.L."/>
            <person name="Fitz-Gibbon S.T."/>
            <person name="Puiu D."/>
            <person name="Crepeau M."/>
            <person name="Gugger P.F."/>
            <person name="Sherman R."/>
            <person name="Stevens K."/>
            <person name="Langley C.H."/>
            <person name="Pellegrini M."/>
            <person name="Salzberg S.L."/>
        </authorList>
    </citation>
    <scope>NUCLEOTIDE SEQUENCE [LARGE SCALE GENOMIC DNA]</scope>
    <source>
        <strain evidence="1 2">cv. SW786</strain>
    </source>
</reference>
<evidence type="ECO:0000313" key="1">
    <source>
        <dbReference type="EnsemblPlants" id="QL11p036249:mrna"/>
    </source>
</evidence>
<dbReference type="EMBL" id="LRBV02000011">
    <property type="status" value="NOT_ANNOTATED_CDS"/>
    <property type="molecule type" value="Genomic_DNA"/>
</dbReference>
<accession>A0A7N2MYM9</accession>
<name>A0A7N2MYM9_QUELO</name>
<organism evidence="1 2">
    <name type="scientific">Quercus lobata</name>
    <name type="common">Valley oak</name>
    <dbReference type="NCBI Taxonomy" id="97700"/>
    <lineage>
        <taxon>Eukaryota</taxon>
        <taxon>Viridiplantae</taxon>
        <taxon>Streptophyta</taxon>
        <taxon>Embryophyta</taxon>
        <taxon>Tracheophyta</taxon>
        <taxon>Spermatophyta</taxon>
        <taxon>Magnoliopsida</taxon>
        <taxon>eudicotyledons</taxon>
        <taxon>Gunneridae</taxon>
        <taxon>Pentapetalae</taxon>
        <taxon>rosids</taxon>
        <taxon>fabids</taxon>
        <taxon>Fagales</taxon>
        <taxon>Fagaceae</taxon>
        <taxon>Quercus</taxon>
    </lineage>
</organism>
<dbReference type="EnsemblPlants" id="QL11p036249:mrna">
    <property type="protein sequence ID" value="QL11p036249:mrna"/>
    <property type="gene ID" value="QL11p036249"/>
</dbReference>
<reference evidence="1" key="2">
    <citation type="submission" date="2021-01" db="UniProtKB">
        <authorList>
            <consortium name="EnsemblPlants"/>
        </authorList>
    </citation>
    <scope>IDENTIFICATION</scope>
</reference>
<dbReference type="Gramene" id="QL11p036249:mrna">
    <property type="protein sequence ID" value="QL11p036249:mrna"/>
    <property type="gene ID" value="QL11p036249"/>
</dbReference>
<sequence>MSKKYHVKGRSGHFPLSRTNIGLDSRGLLRCVLNPNTCSPKQNGSSVQEFTSQSYGLGNGNRSNNQVECGEVTSTCLESNSSSCSDETLSHHGDNDTSHDADASASAFGAVETSRVMMEIPKDVRSTGIRKITFKFSKRREDYDNQLCASVVSQPKTNGVANGMSYGVHFERDYSTTMIDFGRGMVGRSTSDPENRI</sequence>
<evidence type="ECO:0000313" key="2">
    <source>
        <dbReference type="Proteomes" id="UP000594261"/>
    </source>
</evidence>
<dbReference type="InParanoid" id="A0A7N2MYM9"/>
<dbReference type="AlphaFoldDB" id="A0A7N2MYM9"/>